<dbReference type="Proteomes" id="UP001169764">
    <property type="component" value="Unassembled WGS sequence"/>
</dbReference>
<evidence type="ECO:0000256" key="4">
    <source>
        <dbReference type="ARBA" id="ARBA00022989"/>
    </source>
</evidence>
<name>A0ABT8Y5K6_9SPHN</name>
<proteinExistence type="predicted"/>
<comment type="caution">
    <text evidence="7">The sequence shown here is derived from an EMBL/GenBank/DDBJ whole genome shotgun (WGS) entry which is preliminary data.</text>
</comment>
<dbReference type="Pfam" id="PF07963">
    <property type="entry name" value="N_methyl"/>
    <property type="match status" value="1"/>
</dbReference>
<dbReference type="PROSITE" id="PS00409">
    <property type="entry name" value="PROKAR_NTER_METHYL"/>
    <property type="match status" value="1"/>
</dbReference>
<dbReference type="PRINTS" id="PR00885">
    <property type="entry name" value="BCTERIALGSPH"/>
</dbReference>
<keyword evidence="5 6" id="KW-0472">Membrane</keyword>
<evidence type="ECO:0000256" key="2">
    <source>
        <dbReference type="ARBA" id="ARBA00022481"/>
    </source>
</evidence>
<dbReference type="SUPFAM" id="SSF54523">
    <property type="entry name" value="Pili subunits"/>
    <property type="match status" value="1"/>
</dbReference>
<evidence type="ECO:0000256" key="1">
    <source>
        <dbReference type="ARBA" id="ARBA00004167"/>
    </source>
</evidence>
<reference evidence="7" key="1">
    <citation type="submission" date="2023-07" db="EMBL/GenBank/DDBJ databases">
        <authorList>
            <person name="Kim M."/>
        </authorList>
    </citation>
    <scope>NUCLEOTIDE SEQUENCE</scope>
    <source>
        <strain evidence="7">BIUV-7</strain>
    </source>
</reference>
<comment type="subcellular location">
    <subcellularLocation>
        <location evidence="1">Membrane</location>
        <topology evidence="1">Single-pass membrane protein</topology>
    </subcellularLocation>
</comment>
<dbReference type="InterPro" id="IPR002416">
    <property type="entry name" value="T2SS_protein-GspH"/>
</dbReference>
<keyword evidence="3 6" id="KW-0812">Transmembrane</keyword>
<dbReference type="EMBL" id="JAUOTP010000002">
    <property type="protein sequence ID" value="MDO6413611.1"/>
    <property type="molecule type" value="Genomic_DNA"/>
</dbReference>
<accession>A0ABT8Y5K6</accession>
<evidence type="ECO:0000313" key="7">
    <source>
        <dbReference type="EMBL" id="MDO6413611.1"/>
    </source>
</evidence>
<gene>
    <name evidence="7" type="ORF">Q4F19_04370</name>
</gene>
<evidence type="ECO:0000256" key="5">
    <source>
        <dbReference type="ARBA" id="ARBA00023136"/>
    </source>
</evidence>
<dbReference type="RefSeq" id="WP_303540201.1">
    <property type="nucleotide sequence ID" value="NZ_JAUOTP010000002.1"/>
</dbReference>
<sequence length="149" mass="15263">MGAHEAGLTLVEMLIVLAMIGVMAGAVVLAVGRSGGGGAQAEARRLATRLALAADETMVTDTPLAIDWDARGYRFLGWNGTAWVASRTPALEPHKLPAGLSLDAAGAHPLLIGGDGGGATLDAHLKARDEAWRVRFDGVNATAEPDAAT</sequence>
<dbReference type="Gene3D" id="3.55.40.10">
    <property type="entry name" value="minor pseudopilin epsh domain"/>
    <property type="match status" value="1"/>
</dbReference>
<feature type="transmembrane region" description="Helical" evidence="6">
    <location>
        <begin position="6"/>
        <end position="31"/>
    </location>
</feature>
<dbReference type="NCBIfam" id="TIGR02532">
    <property type="entry name" value="IV_pilin_GFxxxE"/>
    <property type="match status" value="1"/>
</dbReference>
<protein>
    <submittedName>
        <fullName evidence="7">Prepilin-type N-terminal cleavage/methylation domain-containing protein</fullName>
    </submittedName>
</protein>
<dbReference type="InterPro" id="IPR045584">
    <property type="entry name" value="Pilin-like"/>
</dbReference>
<keyword evidence="4 6" id="KW-1133">Transmembrane helix</keyword>
<keyword evidence="8" id="KW-1185">Reference proteome</keyword>
<evidence type="ECO:0000256" key="6">
    <source>
        <dbReference type="SAM" id="Phobius"/>
    </source>
</evidence>
<dbReference type="InterPro" id="IPR012902">
    <property type="entry name" value="N_methyl_site"/>
</dbReference>
<keyword evidence="2" id="KW-0488">Methylation</keyword>
<organism evidence="7 8">
    <name type="scientific">Sphingomonas natans</name>
    <dbReference type="NCBI Taxonomy" id="3063330"/>
    <lineage>
        <taxon>Bacteria</taxon>
        <taxon>Pseudomonadati</taxon>
        <taxon>Pseudomonadota</taxon>
        <taxon>Alphaproteobacteria</taxon>
        <taxon>Sphingomonadales</taxon>
        <taxon>Sphingomonadaceae</taxon>
        <taxon>Sphingomonas</taxon>
    </lineage>
</organism>
<evidence type="ECO:0000313" key="8">
    <source>
        <dbReference type="Proteomes" id="UP001169764"/>
    </source>
</evidence>
<evidence type="ECO:0000256" key="3">
    <source>
        <dbReference type="ARBA" id="ARBA00022692"/>
    </source>
</evidence>